<dbReference type="Proteomes" id="UP000053477">
    <property type="component" value="Unassembled WGS sequence"/>
</dbReference>
<evidence type="ECO:0000256" key="1">
    <source>
        <dbReference type="SAM" id="MobiDB-lite"/>
    </source>
</evidence>
<keyword evidence="3" id="KW-1185">Reference proteome</keyword>
<evidence type="ECO:0000313" key="3">
    <source>
        <dbReference type="Proteomes" id="UP000053477"/>
    </source>
</evidence>
<accession>A0A0H2S8A0</accession>
<name>A0A0H2S8A0_9AGAM</name>
<proteinExistence type="predicted"/>
<dbReference type="OrthoDB" id="3262598at2759"/>
<dbReference type="InParanoid" id="A0A0H2S8A0"/>
<feature type="region of interest" description="Disordered" evidence="1">
    <location>
        <begin position="54"/>
        <end position="106"/>
    </location>
</feature>
<gene>
    <name evidence="2" type="ORF">SCHPADRAFT_904502</name>
</gene>
<dbReference type="AlphaFoldDB" id="A0A0H2S8A0"/>
<protein>
    <submittedName>
        <fullName evidence="2">Uncharacterized protein</fullName>
    </submittedName>
</protein>
<reference evidence="2 3" key="1">
    <citation type="submission" date="2015-04" db="EMBL/GenBank/DDBJ databases">
        <title>Complete genome sequence of Schizopora paradoxa KUC8140, a cosmopolitan wood degrader in East Asia.</title>
        <authorList>
            <consortium name="DOE Joint Genome Institute"/>
            <person name="Min B."/>
            <person name="Park H."/>
            <person name="Jang Y."/>
            <person name="Kim J.-J."/>
            <person name="Kim K.H."/>
            <person name="Pangilinan J."/>
            <person name="Lipzen A."/>
            <person name="Riley R."/>
            <person name="Grigoriev I.V."/>
            <person name="Spatafora J.W."/>
            <person name="Choi I.-G."/>
        </authorList>
    </citation>
    <scope>NUCLEOTIDE SEQUENCE [LARGE SCALE GENOMIC DNA]</scope>
    <source>
        <strain evidence="2 3">KUC8140</strain>
    </source>
</reference>
<sequence length="402" mass="43728">MYANRQGQHAGDRVVIPSFAASQEAFNAYTAQHMHSLQRPPSVAQQNILASRKGSYPQASNYPPNVTYGGDPMRRSQSAASAQHMGMGVPGPGPSSQLQQQQQQAFSFGHPPPGWQPPAPPPYDMNAHNRMGNAMVPMHVDWSSVRRGIPPPGYGGAAQAPFGGQPNGNATMTEQADSDEPSVAPALGWWPDKPVPTLHWDLTSSQPPRYTKRPFSPDEFSKSPFSPPLERMSLILDEECSWAFEIRSPALSNAAFARRSSSGSSISGMGMSNSYVNHGGGDKYITLQSFFTDLSNLMLSRRVPISFWETATPAKRFRAARAMEKRTGRQIPSNAIVLPSMAASNAVNAALDAYVRMDSPGATWTGLQVSDLLGPEDVMFWGLALVHAPDQWMLRTAPSRSY</sequence>
<evidence type="ECO:0000313" key="2">
    <source>
        <dbReference type="EMBL" id="KLO13091.1"/>
    </source>
</evidence>
<organism evidence="2 3">
    <name type="scientific">Schizopora paradoxa</name>
    <dbReference type="NCBI Taxonomy" id="27342"/>
    <lineage>
        <taxon>Eukaryota</taxon>
        <taxon>Fungi</taxon>
        <taxon>Dikarya</taxon>
        <taxon>Basidiomycota</taxon>
        <taxon>Agaricomycotina</taxon>
        <taxon>Agaricomycetes</taxon>
        <taxon>Hymenochaetales</taxon>
        <taxon>Schizoporaceae</taxon>
        <taxon>Schizopora</taxon>
    </lineage>
</organism>
<dbReference type="EMBL" id="KQ085965">
    <property type="protein sequence ID" value="KLO13091.1"/>
    <property type="molecule type" value="Genomic_DNA"/>
</dbReference>